<proteinExistence type="predicted"/>
<comment type="caution">
    <text evidence="1">The sequence shown here is derived from an EMBL/GenBank/DDBJ whole genome shotgun (WGS) entry which is preliminary data.</text>
</comment>
<evidence type="ECO:0000313" key="1">
    <source>
        <dbReference type="EMBL" id="KAI3825282.1"/>
    </source>
</evidence>
<gene>
    <name evidence="1" type="ORF">L1987_06763</name>
</gene>
<accession>A0ACB9JZ15</accession>
<dbReference type="Proteomes" id="UP001056120">
    <property type="component" value="Linkage Group LG02"/>
</dbReference>
<evidence type="ECO:0000313" key="2">
    <source>
        <dbReference type="Proteomes" id="UP001056120"/>
    </source>
</evidence>
<name>A0ACB9JZ15_9ASTR</name>
<reference evidence="2" key="1">
    <citation type="journal article" date="2022" name="Mol. Ecol. Resour.">
        <title>The genomes of chicory, endive, great burdock and yacon provide insights into Asteraceae palaeo-polyploidization history and plant inulin production.</title>
        <authorList>
            <person name="Fan W."/>
            <person name="Wang S."/>
            <person name="Wang H."/>
            <person name="Wang A."/>
            <person name="Jiang F."/>
            <person name="Liu H."/>
            <person name="Zhao H."/>
            <person name="Xu D."/>
            <person name="Zhang Y."/>
        </authorList>
    </citation>
    <scope>NUCLEOTIDE SEQUENCE [LARGE SCALE GENOMIC DNA]</scope>
    <source>
        <strain evidence="2">cv. Yunnan</strain>
    </source>
</reference>
<sequence>MIVSFDLLSTPEQRRTLSPLNYSIKNSLLLFPLSSRRSERISQKCFSRFTNSFESPLVICSEEEDNIILDATFVEGMDNQLRTRKKKVMKQNSNKDEGAVGDQQKKKQSLEEIGHFEPIANEFYAIKNRCSPSQLYRAITKMSEKQKQGVKLMGFGNILKMKIDGIPQKLGHFVIDSFDESIMGIRLPGKIIKINEKTIYNLTGIPNSGIDLGSIVPTKDLDTRLLEWKEMYSTDYISPCEIVTRLLKDSGNDSFFFQIDFLVLFLATMVECYSHGKCKLNVLHYFHGETDIRMIVDRSVSALEFWDVDLLQEREAVEIKSGGFGNGKLLGMSVPIVRKSDHMDDPQLRIKKLEEILDVCCSHKTYLEKTIGLLVKENPANLELKGFVSKFESLFKEKPISFKGNNVRVSKHEAECSKMVSGSNSTDINATILDICMEVRKSVTQKQRVGTLNNEYLCETLFSMGHTPNEPESVEVEYLGEHLNKKRFGGDLSIQEISSTSFGNGLAKNAQHTGHVEDVGHAFKKKKVAWNLNIGDMDAPCYSIGLTQDEPVAEDLSVNKLCGTFQTPKQGAPKDKNGLKQNENTPGEVQEHEDDSNQKKMEGTLDIVDLGGPSYSSVLKVDVQEFGEEKDEGDINEKEKSNKRPAFSMLNAFVKLADLLDETKVIRKNPIRKKMPSKDCKSPFMKREVEMNNKVTKDEEAIWALIFRETEKFEIFDTKSGPRSQTFIIRSLKEDTELYGNVIDCWSAVLNEEEKRRSHGSPHRLYCSHMSFIQWMFTREDMTEADRLNVFSKQMLENLGREKETYICTIFEYVAKLEGSTYRRMQNLED</sequence>
<keyword evidence="2" id="KW-1185">Reference proteome</keyword>
<organism evidence="1 2">
    <name type="scientific">Smallanthus sonchifolius</name>
    <dbReference type="NCBI Taxonomy" id="185202"/>
    <lineage>
        <taxon>Eukaryota</taxon>
        <taxon>Viridiplantae</taxon>
        <taxon>Streptophyta</taxon>
        <taxon>Embryophyta</taxon>
        <taxon>Tracheophyta</taxon>
        <taxon>Spermatophyta</taxon>
        <taxon>Magnoliopsida</taxon>
        <taxon>eudicotyledons</taxon>
        <taxon>Gunneridae</taxon>
        <taxon>Pentapetalae</taxon>
        <taxon>asterids</taxon>
        <taxon>campanulids</taxon>
        <taxon>Asterales</taxon>
        <taxon>Asteraceae</taxon>
        <taxon>Asteroideae</taxon>
        <taxon>Heliantheae alliance</taxon>
        <taxon>Millerieae</taxon>
        <taxon>Smallanthus</taxon>
    </lineage>
</organism>
<protein>
    <submittedName>
        <fullName evidence="1">Uncharacterized protein</fullName>
    </submittedName>
</protein>
<dbReference type="EMBL" id="CM042019">
    <property type="protein sequence ID" value="KAI3825282.1"/>
    <property type="molecule type" value="Genomic_DNA"/>
</dbReference>
<reference evidence="1 2" key="2">
    <citation type="journal article" date="2022" name="Mol. Ecol. Resour.">
        <title>The genomes of chicory, endive, great burdock and yacon provide insights into Asteraceae paleo-polyploidization history and plant inulin production.</title>
        <authorList>
            <person name="Fan W."/>
            <person name="Wang S."/>
            <person name="Wang H."/>
            <person name="Wang A."/>
            <person name="Jiang F."/>
            <person name="Liu H."/>
            <person name="Zhao H."/>
            <person name="Xu D."/>
            <person name="Zhang Y."/>
        </authorList>
    </citation>
    <scope>NUCLEOTIDE SEQUENCE [LARGE SCALE GENOMIC DNA]</scope>
    <source>
        <strain evidence="2">cv. Yunnan</strain>
        <tissue evidence="1">Leaves</tissue>
    </source>
</reference>